<feature type="transmembrane region" description="Helical" evidence="1">
    <location>
        <begin position="9"/>
        <end position="28"/>
    </location>
</feature>
<keyword evidence="1" id="KW-0472">Membrane</keyword>
<protein>
    <recommendedName>
        <fullName evidence="4">DUF4064 domain-containing protein</fullName>
    </recommendedName>
</protein>
<evidence type="ECO:0000313" key="3">
    <source>
        <dbReference type="Proteomes" id="UP000480246"/>
    </source>
</evidence>
<feature type="transmembrane region" description="Helical" evidence="1">
    <location>
        <begin position="92"/>
        <end position="123"/>
    </location>
</feature>
<dbReference type="Proteomes" id="UP000480246">
    <property type="component" value="Unassembled WGS sequence"/>
</dbReference>
<dbReference type="AlphaFoldDB" id="A0A7C8KQS7"/>
<sequence length="146" mass="16844">MKRGLERKFIIVGALWNLITAFLTMFSYNSWFNQEGAKQIENVDTNTMIAGSQMINNISQIIFLYGLFILIGAIINFLIATKIRDNDIQNKLMIWFIIWAVTQLLAMDVIGFVLYMLAIVLYFSKNKAIRLTNKNLDESYGKKNFA</sequence>
<evidence type="ECO:0008006" key="4">
    <source>
        <dbReference type="Google" id="ProtNLM"/>
    </source>
</evidence>
<feature type="transmembrane region" description="Helical" evidence="1">
    <location>
        <begin position="61"/>
        <end position="80"/>
    </location>
</feature>
<dbReference type="RefSeq" id="WP_153402632.1">
    <property type="nucleotide sequence ID" value="NZ_ML762428.1"/>
</dbReference>
<gene>
    <name evidence="2" type="ORF">F9U64_08820</name>
</gene>
<evidence type="ECO:0000256" key="1">
    <source>
        <dbReference type="SAM" id="Phobius"/>
    </source>
</evidence>
<keyword evidence="1" id="KW-0812">Transmembrane</keyword>
<proteinExistence type="predicted"/>
<reference evidence="2 3" key="1">
    <citation type="submission" date="2019-10" db="EMBL/GenBank/DDBJ databases">
        <title>Gracilibacillus sp. nov. isolated from rice seeds.</title>
        <authorList>
            <person name="He S."/>
        </authorList>
    </citation>
    <scope>NUCLEOTIDE SEQUENCE [LARGE SCALE GENOMIC DNA]</scope>
    <source>
        <strain evidence="2 3">TD8</strain>
    </source>
</reference>
<dbReference type="OrthoDB" id="2867367at2"/>
<keyword evidence="3" id="KW-1185">Reference proteome</keyword>
<accession>A0A7C8KQS7</accession>
<name>A0A7C8KQS7_9BACI</name>
<evidence type="ECO:0000313" key="2">
    <source>
        <dbReference type="EMBL" id="KAB8137608.1"/>
    </source>
</evidence>
<organism evidence="2 3">
    <name type="scientific">Gracilibacillus oryzae</name>
    <dbReference type="NCBI Taxonomy" id="1672701"/>
    <lineage>
        <taxon>Bacteria</taxon>
        <taxon>Bacillati</taxon>
        <taxon>Bacillota</taxon>
        <taxon>Bacilli</taxon>
        <taxon>Bacillales</taxon>
        <taxon>Bacillaceae</taxon>
        <taxon>Gracilibacillus</taxon>
    </lineage>
</organism>
<dbReference type="EMBL" id="WEID01000040">
    <property type="protein sequence ID" value="KAB8137608.1"/>
    <property type="molecule type" value="Genomic_DNA"/>
</dbReference>
<comment type="caution">
    <text evidence="2">The sequence shown here is derived from an EMBL/GenBank/DDBJ whole genome shotgun (WGS) entry which is preliminary data.</text>
</comment>
<keyword evidence="1" id="KW-1133">Transmembrane helix</keyword>